<organism evidence="2 3">
    <name type="scientific">Cutaneotrichosporon cavernicola</name>
    <dbReference type="NCBI Taxonomy" id="279322"/>
    <lineage>
        <taxon>Eukaryota</taxon>
        <taxon>Fungi</taxon>
        <taxon>Dikarya</taxon>
        <taxon>Basidiomycota</taxon>
        <taxon>Agaricomycotina</taxon>
        <taxon>Tremellomycetes</taxon>
        <taxon>Trichosporonales</taxon>
        <taxon>Trichosporonaceae</taxon>
        <taxon>Cutaneotrichosporon</taxon>
    </lineage>
</organism>
<dbReference type="GeneID" id="85496290"/>
<evidence type="ECO:0000313" key="3">
    <source>
        <dbReference type="Proteomes" id="UP001233271"/>
    </source>
</evidence>
<accession>A0AA48L5Q0</accession>
<dbReference type="AlphaFoldDB" id="A0AA48L5Q0"/>
<evidence type="ECO:0000256" key="1">
    <source>
        <dbReference type="SAM" id="MobiDB-lite"/>
    </source>
</evidence>
<proteinExistence type="predicted"/>
<dbReference type="RefSeq" id="XP_060457685.1">
    <property type="nucleotide sequence ID" value="XM_060601164.1"/>
</dbReference>
<keyword evidence="3" id="KW-1185">Reference proteome</keyword>
<dbReference type="EMBL" id="AP028216">
    <property type="protein sequence ID" value="BEI92420.1"/>
    <property type="molecule type" value="Genomic_DNA"/>
</dbReference>
<evidence type="ECO:0000313" key="2">
    <source>
        <dbReference type="EMBL" id="BEI92420.1"/>
    </source>
</evidence>
<gene>
    <name evidence="2" type="ORF">CcaverHIS019_0500480</name>
</gene>
<feature type="region of interest" description="Disordered" evidence="1">
    <location>
        <begin position="219"/>
        <end position="238"/>
    </location>
</feature>
<dbReference type="Proteomes" id="UP001233271">
    <property type="component" value="Chromosome 5"/>
</dbReference>
<dbReference type="KEGG" id="ccac:CcaHIS019_0500480"/>
<protein>
    <recommendedName>
        <fullName evidence="4">F-box domain-containing protein</fullName>
    </recommendedName>
</protein>
<reference evidence="2" key="1">
    <citation type="journal article" date="2023" name="BMC Genomics">
        <title>Chromosome-level genome assemblies of Cutaneotrichosporon spp. (Trichosporonales, Basidiomycota) reveal imbalanced evolution between nucleotide sequences and chromosome synteny.</title>
        <authorList>
            <person name="Kobayashi Y."/>
            <person name="Kayamori A."/>
            <person name="Aoki K."/>
            <person name="Shiwa Y."/>
            <person name="Matsutani M."/>
            <person name="Fujita N."/>
            <person name="Sugita T."/>
            <person name="Iwasaki W."/>
            <person name="Tanaka N."/>
            <person name="Takashima M."/>
        </authorList>
    </citation>
    <scope>NUCLEOTIDE SEQUENCE</scope>
    <source>
        <strain evidence="2">HIS019</strain>
    </source>
</reference>
<evidence type="ECO:0008006" key="4">
    <source>
        <dbReference type="Google" id="ProtNLM"/>
    </source>
</evidence>
<sequence length="320" mass="35418">MQAHNPAVVLDVSAFPHIVDRVVFAAPVDVLASFRLVSRRFRALVDNLTTSHLILEGVSTTVFPAAVLHNGERLMMRHSDPTPTAGSIWPAHTALAFTRVLDLRGTLPGAALKLPLQLHTLRLYEHYAAALGPDARKTLIWGPPSYPSARRIVVFSTFEQCAHVKHRPQILYYPPSVREVVLNLKLPGVGRKWGRLDVPGAPPELEHVTVILTPSLQPNPASLSLGEDPPLDEDELDSPRTRAVEDLVAVIRRLGAPATVIGSEHLDRKLVERGLLVSLREVGVALRRVDEVRKEIGDREWDVLTCEAPLPSEKWISRPR</sequence>
<name>A0AA48L5Q0_9TREE</name>